<dbReference type="InterPro" id="IPR015943">
    <property type="entry name" value="WD40/YVTN_repeat-like_dom_sf"/>
</dbReference>
<dbReference type="InterPro" id="IPR011047">
    <property type="entry name" value="Quinoprotein_ADH-like_sf"/>
</dbReference>
<dbReference type="SUPFAM" id="SSF50998">
    <property type="entry name" value="Quinoprotein alcohol dehydrogenase-like"/>
    <property type="match status" value="1"/>
</dbReference>
<evidence type="ECO:0000259" key="1">
    <source>
        <dbReference type="Pfam" id="PF13360"/>
    </source>
</evidence>
<feature type="domain" description="Pyrrolo-quinoline quinone repeat" evidence="1">
    <location>
        <begin position="281"/>
        <end position="366"/>
    </location>
</feature>
<accession>A0A812I5R4</accession>
<dbReference type="GO" id="GO:0019546">
    <property type="term" value="P:L-arginine deiminase pathway"/>
    <property type="evidence" value="ECO:0007669"/>
    <property type="project" value="TreeGrafter"/>
</dbReference>
<proteinExistence type="predicted"/>
<dbReference type="OrthoDB" id="410838at2759"/>
<gene>
    <name evidence="2" type="primary">arcA</name>
    <name evidence="2" type="ORF">SNAT2548_LOCUS2787</name>
</gene>
<dbReference type="Gene3D" id="2.40.128.630">
    <property type="match status" value="1"/>
</dbReference>
<sequence>MPKEEYVAQHNLANLQIDQLITGFSRDSMQFEQPPLMNLFFMRDPIFCVPGGWAVIARPFYAIRQREAQLLRAIFRLHPSLKGVKVYEDLADDPEVTIEGGDVLVADRETVLVGVSQRTNEKGAEKLAQFLFSHTPVKRVVKVYIPKQRAFMHLDTLFTFVDRGMVVTMPYFWSKPEVYAEVARRANQLNEKMGSDQRQDLDEWIKEPPRIEATPQRQDCSGLDCDLAADPANHFQLLQYTMSVRSGQDFSEWIGKGGNFIRSGSTSAIPPSFSAGPAWSWTAPNNGVVRGSPVVDSKGAIYQSSIDGQLLKFSRQGSLLWTFSTSGVQLPGNPVLLKGVLYSIGADGRMFGVGSEDGKLVWDTPACEIASTDTHTVIAGEGLVLASCLSQNESVAFGSATTVVACNATDGAILWKFRPDNGLYNWIGSIQNGSLLFSDAMGGTYRLRLKDGSLVWKNPAPSSASSTTGGMTGAGNGLVYVTSNLEGGTKTGLVTAFSAEDGHLVWQRTFPKYPANSGPAVTTHGSRPMVVVAIGTNPGLLVPGGTVIDLDIFENSTDQRHPSKAVAMDPQSGQTIWEYNFPDWHGAAAGEGPGHICLPDSWANPVIAGDGAVFVAGMSGNVYRLIDTDGNGKLEEEHDEVSAFPTGNAFQAAPAISEGILAVSPCNGLHVFLS</sequence>
<dbReference type="InterPro" id="IPR002372">
    <property type="entry name" value="PQQ_rpt_dom"/>
</dbReference>
<name>A0A812I5R4_9DINO</name>
<feature type="domain" description="Pyrrolo-quinoline quinone repeat" evidence="1">
    <location>
        <begin position="401"/>
        <end position="642"/>
    </location>
</feature>
<dbReference type="Pfam" id="PF13360">
    <property type="entry name" value="PQQ_2"/>
    <property type="match status" value="2"/>
</dbReference>
<dbReference type="SUPFAM" id="SSF55909">
    <property type="entry name" value="Pentein"/>
    <property type="match status" value="1"/>
</dbReference>
<dbReference type="InterPro" id="IPR018391">
    <property type="entry name" value="PQQ_b-propeller_rpt"/>
</dbReference>
<evidence type="ECO:0000313" key="2">
    <source>
        <dbReference type="EMBL" id="CAE6973239.1"/>
    </source>
</evidence>
<dbReference type="EMBL" id="CAJNDS010000169">
    <property type="protein sequence ID" value="CAE6973239.1"/>
    <property type="molecule type" value="Genomic_DNA"/>
</dbReference>
<dbReference type="AlphaFoldDB" id="A0A812I5R4"/>
<dbReference type="GO" id="GO:0016990">
    <property type="term" value="F:arginine deiminase activity"/>
    <property type="evidence" value="ECO:0007669"/>
    <property type="project" value="TreeGrafter"/>
</dbReference>
<keyword evidence="3" id="KW-1185">Reference proteome</keyword>
<dbReference type="SMART" id="SM00564">
    <property type="entry name" value="PQQ"/>
    <property type="match status" value="5"/>
</dbReference>
<dbReference type="Gene3D" id="3.75.10.10">
    <property type="entry name" value="L-arginine/glycine Amidinotransferase, Chain A"/>
    <property type="match status" value="1"/>
</dbReference>
<dbReference type="PANTHER" id="PTHR47271:SF2">
    <property type="entry name" value="ARGININE DEIMINASE"/>
    <property type="match status" value="1"/>
</dbReference>
<dbReference type="Pfam" id="PF02274">
    <property type="entry name" value="ADI"/>
    <property type="match status" value="1"/>
</dbReference>
<organism evidence="2 3">
    <name type="scientific">Symbiodinium natans</name>
    <dbReference type="NCBI Taxonomy" id="878477"/>
    <lineage>
        <taxon>Eukaryota</taxon>
        <taxon>Sar</taxon>
        <taxon>Alveolata</taxon>
        <taxon>Dinophyceae</taxon>
        <taxon>Suessiales</taxon>
        <taxon>Symbiodiniaceae</taxon>
        <taxon>Symbiodinium</taxon>
    </lineage>
</organism>
<protein>
    <submittedName>
        <fullName evidence="2">ArcA protein</fullName>
    </submittedName>
</protein>
<comment type="caution">
    <text evidence="2">The sequence shown here is derived from an EMBL/GenBank/DDBJ whole genome shotgun (WGS) entry which is preliminary data.</text>
</comment>
<dbReference type="Gene3D" id="2.130.10.10">
    <property type="entry name" value="YVTN repeat-like/Quinoprotein amine dehydrogenase"/>
    <property type="match status" value="1"/>
</dbReference>
<dbReference type="PANTHER" id="PTHR47271">
    <property type="entry name" value="ARGININE DEIMINASE"/>
    <property type="match status" value="1"/>
</dbReference>
<dbReference type="Proteomes" id="UP000604046">
    <property type="component" value="Unassembled WGS sequence"/>
</dbReference>
<reference evidence="2" key="1">
    <citation type="submission" date="2021-02" db="EMBL/GenBank/DDBJ databases">
        <authorList>
            <person name="Dougan E. K."/>
            <person name="Rhodes N."/>
            <person name="Thang M."/>
            <person name="Chan C."/>
        </authorList>
    </citation>
    <scope>NUCLEOTIDE SEQUENCE</scope>
</reference>
<evidence type="ECO:0000313" key="3">
    <source>
        <dbReference type="Proteomes" id="UP000604046"/>
    </source>
</evidence>